<evidence type="ECO:0000256" key="11">
    <source>
        <dbReference type="ARBA" id="ARBA00022989"/>
    </source>
</evidence>
<evidence type="ECO:0000256" key="2">
    <source>
        <dbReference type="ARBA" id="ARBA00004370"/>
    </source>
</evidence>
<evidence type="ECO:0000256" key="17">
    <source>
        <dbReference type="SAM" id="Phobius"/>
    </source>
</evidence>
<accession>A0AA40A8V3</accession>
<keyword evidence="13" id="KW-0539">Nucleus</keyword>
<evidence type="ECO:0000256" key="4">
    <source>
        <dbReference type="ARBA" id="ARBA00022448"/>
    </source>
</evidence>
<feature type="compositionally biased region" description="Low complexity" evidence="16">
    <location>
        <begin position="668"/>
        <end position="682"/>
    </location>
</feature>
<evidence type="ECO:0000256" key="14">
    <source>
        <dbReference type="ARBA" id="ARBA00023306"/>
    </source>
</evidence>
<feature type="compositionally biased region" description="Basic and acidic residues" evidence="16">
    <location>
        <begin position="711"/>
        <end position="726"/>
    </location>
</feature>
<evidence type="ECO:0000313" key="19">
    <source>
        <dbReference type="EMBL" id="KAK0711447.1"/>
    </source>
</evidence>
<keyword evidence="11 17" id="KW-1133">Transmembrane helix</keyword>
<dbReference type="GO" id="GO:0016020">
    <property type="term" value="C:membrane"/>
    <property type="evidence" value="ECO:0007669"/>
    <property type="project" value="UniProtKB-SubCell"/>
</dbReference>
<dbReference type="InterPro" id="IPR007128">
    <property type="entry name" value="PMF1/Nnf1"/>
</dbReference>
<evidence type="ECO:0000256" key="15">
    <source>
        <dbReference type="ARBA" id="ARBA00023328"/>
    </source>
</evidence>
<protein>
    <recommendedName>
        <fullName evidence="18">Cytochrome b561 domain-containing protein</fullName>
    </recommendedName>
</protein>
<keyword evidence="8" id="KW-0498">Mitosis</keyword>
<evidence type="ECO:0000256" key="12">
    <source>
        <dbReference type="ARBA" id="ARBA00023136"/>
    </source>
</evidence>
<feature type="compositionally biased region" description="Low complexity" evidence="16">
    <location>
        <begin position="900"/>
        <end position="914"/>
    </location>
</feature>
<organism evidence="19 20">
    <name type="scientific">Lasiosphaeris hirsuta</name>
    <dbReference type="NCBI Taxonomy" id="260670"/>
    <lineage>
        <taxon>Eukaryota</taxon>
        <taxon>Fungi</taxon>
        <taxon>Dikarya</taxon>
        <taxon>Ascomycota</taxon>
        <taxon>Pezizomycotina</taxon>
        <taxon>Sordariomycetes</taxon>
        <taxon>Sordariomycetidae</taxon>
        <taxon>Sordariales</taxon>
        <taxon>Lasiosphaeriaceae</taxon>
        <taxon>Lasiosphaeris</taxon>
    </lineage>
</organism>
<dbReference type="Gene3D" id="1.20.120.1770">
    <property type="match status" value="1"/>
</dbReference>
<evidence type="ECO:0000256" key="10">
    <source>
        <dbReference type="ARBA" id="ARBA00022982"/>
    </source>
</evidence>
<keyword evidence="15" id="KW-0137">Centromere</keyword>
<sequence>MAPAPDTLAPAGSSSYSSDTLNVGDGTWDFTKNTFLLPNLVGLNFDTMRYNGMGNRFSTLTQYHSLILGHGILAAITFLFIIPIAVLLIRFHGRSPGAAIRYHAYLQVLAVGFTTVVFILGFIAVGPPRNLTNPHHGIGVAIYVLILLQAFGGRLVRHITGRSLRVHLHRWSGRAVTLLGIAQVPLGLTLYGSPKYLFILFAVWMGFLALLYFVLDYRDQGRHGGEHYVSGGRAPETPKQKSNKKWWGLAGLGALALMRKRKHDKDPERGVRSRTPSPARSHRARDGAPEVIPSPRHSESFYDEKQDRRASKGGFFNKLLLAGAAGGLAGKFMSRRKSGHGDEYSAVDTDTPSRHHRSRRSAPTDLTSEYTDLTEETETRLNVGRHDGRRDRRSPLLPPPGDATIVAQALSAAEERPAARPARPMTPRQSHAGRSRFESVEGSDYSSYVSPSRRTSARRKSSGGGGVGKGLLAGIGLGWLAKKATDRRGERGEEDRLRDEEDRRRDEEDERRSSHRNSRYTGDGYPTPTRDSRRRPTRPRPPPAPSAVTMTTSAISESSIEPRGNTPYEPAPVGLGVSRPPIPGTSTITPVPPVGGGPVPVPVPVPAPGRTPQGSRYNVGEGIAMPAMPVDPHGILHPESGSETYFSSGGRPHRRHSAAGRQRRDAEAAAAAAAASASILAAEQEEDRRRRDQRRGADTPSTSKPVSVKVKVHDDRDRFTFRRLTEEESASEQYRARRRNDSASSHSEVDTPTGRRYRRERETSKQRRAETAAEQQMPPLPLPPLSPPNPAFAQGKRPQGKDSAYYSGQPPESGAGPSGTNPAAAVTMSELDSGGSRGDFSGISPAPSGPGGRDPGTSGASAADRRRRRRLERRGGSDAFSAQLSHIATPDSPRHKKKITTQSPSQTSPLTMSTGQEPDDPPLPTPQAQAQTDDPPLPAAGEASTTSEPPPAPRDEGGEEEADAPDSPPLPTKHTAVTPGPRAARLEQLFASTLRHTLDKVSRDNFAACFPTVAARAPGTLEFVQRQMVDRLRGLCEKEFASILESRAVVPKLNELESLLSDAARRKQAGEANNEAPIPPHTLPADAVLAAHLAPHLAAQQSQLNARLQNVQADNMRLFNEIQAQRAGIEALLSAVEAVLVDMDGASALLDDVVDDLAQETRTAEVEMSGT</sequence>
<keyword evidence="20" id="KW-1185">Reference proteome</keyword>
<feature type="compositionally biased region" description="Basic and acidic residues" evidence="16">
    <location>
        <begin position="384"/>
        <end position="394"/>
    </location>
</feature>
<feature type="transmembrane region" description="Helical" evidence="17">
    <location>
        <begin position="67"/>
        <end position="92"/>
    </location>
</feature>
<evidence type="ECO:0000256" key="9">
    <source>
        <dbReference type="ARBA" id="ARBA00022838"/>
    </source>
</evidence>
<evidence type="ECO:0000256" key="1">
    <source>
        <dbReference type="ARBA" id="ARBA00004123"/>
    </source>
</evidence>
<feature type="compositionally biased region" description="Gly residues" evidence="16">
    <location>
        <begin position="462"/>
        <end position="477"/>
    </location>
</feature>
<evidence type="ECO:0000256" key="5">
    <source>
        <dbReference type="ARBA" id="ARBA00022454"/>
    </source>
</evidence>
<keyword evidence="7 17" id="KW-0812">Transmembrane</keyword>
<dbReference type="GO" id="GO:0000444">
    <property type="term" value="C:MIS12/MIND type complex"/>
    <property type="evidence" value="ECO:0007669"/>
    <property type="project" value="InterPro"/>
</dbReference>
<dbReference type="CDD" id="cd08760">
    <property type="entry name" value="Cyt_b561_FRRS1_like"/>
    <property type="match status" value="1"/>
</dbReference>
<dbReference type="EMBL" id="JAUKUA010000005">
    <property type="protein sequence ID" value="KAK0711447.1"/>
    <property type="molecule type" value="Genomic_DNA"/>
</dbReference>
<evidence type="ECO:0000256" key="16">
    <source>
        <dbReference type="SAM" id="MobiDB-lite"/>
    </source>
</evidence>
<feature type="compositionally biased region" description="Polar residues" evidence="16">
    <location>
        <begin position="548"/>
        <end position="559"/>
    </location>
</feature>
<feature type="compositionally biased region" description="Basic and acidic residues" evidence="16">
    <location>
        <begin position="483"/>
        <end position="512"/>
    </location>
</feature>
<evidence type="ECO:0000256" key="8">
    <source>
        <dbReference type="ARBA" id="ARBA00022776"/>
    </source>
</evidence>
<feature type="compositionally biased region" description="Pro residues" evidence="16">
    <location>
        <begin position="590"/>
        <end position="609"/>
    </location>
</feature>
<proteinExistence type="predicted"/>
<evidence type="ECO:0000256" key="13">
    <source>
        <dbReference type="ARBA" id="ARBA00023242"/>
    </source>
</evidence>
<feature type="domain" description="Cytochrome b561" evidence="18">
    <location>
        <begin position="69"/>
        <end position="188"/>
    </location>
</feature>
<feature type="compositionally biased region" description="Pro residues" evidence="16">
    <location>
        <begin position="778"/>
        <end position="790"/>
    </location>
</feature>
<gene>
    <name evidence="19" type="ORF">B0H67DRAFT_602232</name>
</gene>
<keyword evidence="4" id="KW-0813">Transport</keyword>
<reference evidence="19" key="1">
    <citation type="submission" date="2023-06" db="EMBL/GenBank/DDBJ databases">
        <title>Genome-scale phylogeny and comparative genomics of the fungal order Sordariales.</title>
        <authorList>
            <consortium name="Lawrence Berkeley National Laboratory"/>
            <person name="Hensen N."/>
            <person name="Bonometti L."/>
            <person name="Westerberg I."/>
            <person name="Brannstrom I.O."/>
            <person name="Guillou S."/>
            <person name="Cros-Aarteil S."/>
            <person name="Calhoun S."/>
            <person name="Haridas S."/>
            <person name="Kuo A."/>
            <person name="Mondo S."/>
            <person name="Pangilinan J."/>
            <person name="Riley R."/>
            <person name="Labutti K."/>
            <person name="Andreopoulos B."/>
            <person name="Lipzen A."/>
            <person name="Chen C."/>
            <person name="Yanf M."/>
            <person name="Daum C."/>
            <person name="Ng V."/>
            <person name="Clum A."/>
            <person name="Steindorff A."/>
            <person name="Ohm R."/>
            <person name="Martin F."/>
            <person name="Silar P."/>
            <person name="Natvig D."/>
            <person name="Lalanne C."/>
            <person name="Gautier V."/>
            <person name="Ament-Velasquez S.L."/>
            <person name="Kruys A."/>
            <person name="Hutchinson M.I."/>
            <person name="Powell A.J."/>
            <person name="Barry K."/>
            <person name="Miller A.N."/>
            <person name="Grigoriev I.V."/>
            <person name="Debuchy R."/>
            <person name="Gladieux P."/>
            <person name="Thoren M.H."/>
            <person name="Johannesson H."/>
        </authorList>
    </citation>
    <scope>NUCLEOTIDE SEQUENCE</scope>
    <source>
        <strain evidence="19">SMH4607-1</strain>
    </source>
</reference>
<feature type="region of interest" description="Disordered" evidence="16">
    <location>
        <begin position="260"/>
        <end position="306"/>
    </location>
</feature>
<feature type="compositionally biased region" description="Low complexity" evidence="16">
    <location>
        <begin position="699"/>
        <end position="709"/>
    </location>
</feature>
<dbReference type="GO" id="GO:0005634">
    <property type="term" value="C:nucleus"/>
    <property type="evidence" value="ECO:0007669"/>
    <property type="project" value="UniProtKB-SubCell"/>
</dbReference>
<evidence type="ECO:0000256" key="7">
    <source>
        <dbReference type="ARBA" id="ARBA00022692"/>
    </source>
</evidence>
<evidence type="ECO:0000313" key="20">
    <source>
        <dbReference type="Proteomes" id="UP001172102"/>
    </source>
</evidence>
<keyword evidence="9" id="KW-0995">Kinetochore</keyword>
<keyword evidence="6" id="KW-0132">Cell division</keyword>
<evidence type="ECO:0000259" key="18">
    <source>
        <dbReference type="SMART" id="SM00665"/>
    </source>
</evidence>
<keyword evidence="12 17" id="KW-0472">Membrane</keyword>
<keyword evidence="10" id="KW-0249">Electron transport</keyword>
<keyword evidence="5" id="KW-0158">Chromosome</keyword>
<dbReference type="SMART" id="SM00665">
    <property type="entry name" value="B561"/>
    <property type="match status" value="1"/>
</dbReference>
<feature type="region of interest" description="Disordered" evidence="16">
    <location>
        <begin position="336"/>
        <end position="980"/>
    </location>
</feature>
<comment type="caution">
    <text evidence="19">The sequence shown here is derived from an EMBL/GenBank/DDBJ whole genome shotgun (WGS) entry which is preliminary data.</text>
</comment>
<dbReference type="InterPro" id="IPR006593">
    <property type="entry name" value="Cyt_b561/ferric_Rdtase_TM"/>
</dbReference>
<feature type="transmembrane region" description="Helical" evidence="17">
    <location>
        <begin position="104"/>
        <end position="125"/>
    </location>
</feature>
<comment type="subcellular location">
    <subcellularLocation>
        <location evidence="3">Chromosome</location>
        <location evidence="3">Centromere</location>
        <location evidence="3">Kinetochore</location>
    </subcellularLocation>
    <subcellularLocation>
        <location evidence="2">Membrane</location>
    </subcellularLocation>
    <subcellularLocation>
        <location evidence="1">Nucleus</location>
    </subcellularLocation>
</comment>
<evidence type="ECO:0000256" key="3">
    <source>
        <dbReference type="ARBA" id="ARBA00004629"/>
    </source>
</evidence>
<keyword evidence="14" id="KW-0131">Cell cycle</keyword>
<dbReference type="AlphaFoldDB" id="A0AA40A8V3"/>
<dbReference type="PANTHER" id="PTHR15459:SF3">
    <property type="entry name" value="POLYAMINE-MODULATED FACTOR 1"/>
    <property type="match status" value="1"/>
</dbReference>
<feature type="transmembrane region" description="Helical" evidence="17">
    <location>
        <begin position="196"/>
        <end position="215"/>
    </location>
</feature>
<dbReference type="Proteomes" id="UP001172102">
    <property type="component" value="Unassembled WGS sequence"/>
</dbReference>
<evidence type="ECO:0000256" key="6">
    <source>
        <dbReference type="ARBA" id="ARBA00022618"/>
    </source>
</evidence>
<dbReference type="Pfam" id="PF03980">
    <property type="entry name" value="Nnf1"/>
    <property type="match status" value="1"/>
</dbReference>
<dbReference type="PANTHER" id="PTHR15459">
    <property type="entry name" value="POLYAMINE-MODULATED FACTOR 1"/>
    <property type="match status" value="1"/>
</dbReference>
<dbReference type="GO" id="GO:0007059">
    <property type="term" value="P:chromosome segregation"/>
    <property type="evidence" value="ECO:0007669"/>
    <property type="project" value="TreeGrafter"/>
</dbReference>
<feature type="compositionally biased region" description="Basic and acidic residues" evidence="16">
    <location>
        <begin position="686"/>
        <end position="697"/>
    </location>
</feature>
<feature type="compositionally biased region" description="Basic and acidic residues" evidence="16">
    <location>
        <begin position="759"/>
        <end position="771"/>
    </location>
</feature>
<feature type="compositionally biased region" description="Basic and acidic residues" evidence="16">
    <location>
        <begin position="296"/>
        <end position="306"/>
    </location>
</feature>
<feature type="transmembrane region" description="Helical" evidence="17">
    <location>
        <begin position="137"/>
        <end position="156"/>
    </location>
</feature>
<dbReference type="GO" id="GO:0051301">
    <property type="term" value="P:cell division"/>
    <property type="evidence" value="ECO:0007669"/>
    <property type="project" value="UniProtKB-KW"/>
</dbReference>
<name>A0AA40A8V3_9PEZI</name>